<keyword evidence="1" id="KW-0732">Signal</keyword>
<accession>A0A4D7JQD4</accession>
<reference evidence="2 3" key="1">
    <citation type="submission" date="2018-04" db="EMBL/GenBank/DDBJ databases">
        <title>Complete genome uncultured novel isolate.</title>
        <authorList>
            <person name="Merlino G."/>
        </authorList>
    </citation>
    <scope>NUCLEOTIDE SEQUENCE [LARGE SCALE GENOMIC DNA]</scope>
    <source>
        <strain evidence="3">R1DC9</strain>
    </source>
</reference>
<dbReference type="Proteomes" id="UP000298616">
    <property type="component" value="Chromosome"/>
</dbReference>
<dbReference type="SUPFAM" id="SSF54427">
    <property type="entry name" value="NTF2-like"/>
    <property type="match status" value="1"/>
</dbReference>
<protein>
    <recommendedName>
        <fullName evidence="4">SnoaL-like domain-containing protein</fullName>
    </recommendedName>
</protein>
<sequence>MKYYISLFTMAAFVMFIVSCQSNENQSEDDQSETEEDSVQVHTGGMILGGEYGGKEFAIAQGNEIDKMMDVIKSYNEMDVEKIWKNSADSVSVLSFDGTKTKLTKEEMTGYFSSLDSVNWVIDAMVPLEIVGEDVVKIIVLTREKAYMKNGEAMKMRLVEEFTFEDGVMAGVRQWTADLNEEIEAIPSYGNPDGAMIFTGDHKGKEMMIAKGNEMDQMMKIIDDFNDMDAAAIWENSADTVTMYAADGNVRKLTEDSMKGFFDSADSVDWAVSEIIPLEVEDTSIKKVIIDSYETINSKEGDDSYIRLFEVFTFKDGKLVTISQWTAEVEKEM</sequence>
<evidence type="ECO:0000256" key="1">
    <source>
        <dbReference type="SAM" id="SignalP"/>
    </source>
</evidence>
<dbReference type="InterPro" id="IPR032710">
    <property type="entry name" value="NTF2-like_dom_sf"/>
</dbReference>
<name>A0A4D7JQD4_9BACT</name>
<dbReference type="PROSITE" id="PS51257">
    <property type="entry name" value="PROKAR_LIPOPROTEIN"/>
    <property type="match status" value="1"/>
</dbReference>
<organism evidence="2 3">
    <name type="scientific">Mangrovivirga cuniculi</name>
    <dbReference type="NCBI Taxonomy" id="2715131"/>
    <lineage>
        <taxon>Bacteria</taxon>
        <taxon>Pseudomonadati</taxon>
        <taxon>Bacteroidota</taxon>
        <taxon>Cytophagia</taxon>
        <taxon>Cytophagales</taxon>
        <taxon>Mangrovivirgaceae</taxon>
        <taxon>Mangrovivirga</taxon>
    </lineage>
</organism>
<keyword evidence="3" id="KW-1185">Reference proteome</keyword>
<dbReference type="RefSeq" id="WP_137091287.1">
    <property type="nucleotide sequence ID" value="NZ_CP028923.1"/>
</dbReference>
<dbReference type="EMBL" id="CP028923">
    <property type="protein sequence ID" value="QCK15690.1"/>
    <property type="molecule type" value="Genomic_DNA"/>
</dbReference>
<evidence type="ECO:0000313" key="3">
    <source>
        <dbReference type="Proteomes" id="UP000298616"/>
    </source>
</evidence>
<feature type="signal peptide" evidence="1">
    <location>
        <begin position="1"/>
        <end position="20"/>
    </location>
</feature>
<feature type="chain" id="PRO_5020482512" description="SnoaL-like domain-containing protein" evidence="1">
    <location>
        <begin position="21"/>
        <end position="333"/>
    </location>
</feature>
<evidence type="ECO:0008006" key="4">
    <source>
        <dbReference type="Google" id="ProtNLM"/>
    </source>
</evidence>
<evidence type="ECO:0000313" key="2">
    <source>
        <dbReference type="EMBL" id="QCK15690.1"/>
    </source>
</evidence>
<gene>
    <name evidence="2" type="ORF">DCC35_13530</name>
</gene>
<dbReference type="KEGG" id="fpf:DCC35_13530"/>
<dbReference type="AlphaFoldDB" id="A0A4D7JQD4"/>
<proteinExistence type="predicted"/>